<name>A0A369K5B1_HYPMA</name>
<dbReference type="AlphaFoldDB" id="A0A369K5B1"/>
<dbReference type="EMBL" id="LUEZ02000021">
    <property type="protein sequence ID" value="RDB26974.1"/>
    <property type="molecule type" value="Genomic_DNA"/>
</dbReference>
<keyword evidence="2" id="KW-1185">Reference proteome</keyword>
<proteinExistence type="predicted"/>
<protein>
    <submittedName>
        <fullName evidence="1">Uncharacterized protein</fullName>
    </submittedName>
</protein>
<dbReference type="InParanoid" id="A0A369K5B1"/>
<reference evidence="1" key="1">
    <citation type="submission" date="2018-04" db="EMBL/GenBank/DDBJ databases">
        <title>Whole genome sequencing of Hypsizygus marmoreus.</title>
        <authorList>
            <person name="Choi I.-G."/>
            <person name="Min B."/>
            <person name="Kim J.-G."/>
            <person name="Kim S."/>
            <person name="Oh Y.-L."/>
            <person name="Kong W.-S."/>
            <person name="Park H."/>
            <person name="Jeong J."/>
            <person name="Song E.-S."/>
        </authorList>
    </citation>
    <scope>NUCLEOTIDE SEQUENCE [LARGE SCALE GENOMIC DNA]</scope>
    <source>
        <strain evidence="1">51987-8</strain>
    </source>
</reference>
<organism evidence="1 2">
    <name type="scientific">Hypsizygus marmoreus</name>
    <name type="common">White beech mushroom</name>
    <name type="synonym">Agaricus marmoreus</name>
    <dbReference type="NCBI Taxonomy" id="39966"/>
    <lineage>
        <taxon>Eukaryota</taxon>
        <taxon>Fungi</taxon>
        <taxon>Dikarya</taxon>
        <taxon>Basidiomycota</taxon>
        <taxon>Agaricomycotina</taxon>
        <taxon>Agaricomycetes</taxon>
        <taxon>Agaricomycetidae</taxon>
        <taxon>Agaricales</taxon>
        <taxon>Tricholomatineae</taxon>
        <taxon>Lyophyllaceae</taxon>
        <taxon>Hypsizygus</taxon>
    </lineage>
</organism>
<gene>
    <name evidence="1" type="ORF">Hypma_005081</name>
</gene>
<accession>A0A369K5B1</accession>
<comment type="caution">
    <text evidence="1">The sequence shown here is derived from an EMBL/GenBank/DDBJ whole genome shotgun (WGS) entry which is preliminary data.</text>
</comment>
<evidence type="ECO:0000313" key="1">
    <source>
        <dbReference type="EMBL" id="RDB26974.1"/>
    </source>
</evidence>
<dbReference type="Proteomes" id="UP000076154">
    <property type="component" value="Unassembled WGS sequence"/>
</dbReference>
<evidence type="ECO:0000313" key="2">
    <source>
        <dbReference type="Proteomes" id="UP000076154"/>
    </source>
</evidence>
<sequence length="142" mass="15035">MFCIGGHSAVPFIPSSPLQSVTCFPFLDSSVSPVSVCPCSLSAVANSLSATASEAYPQQQVPWGQRQTVGGCYEGGCSRQQLCNASVIRDLMYVRLVNVLGGPPSHVSAAPTAFLLIITSGQGTSDLTLYTDRRQRAYTVCQ</sequence>